<protein>
    <submittedName>
        <fullName evidence="2">Uncharacterized protein</fullName>
    </submittedName>
</protein>
<feature type="transmembrane region" description="Helical" evidence="1">
    <location>
        <begin position="168"/>
        <end position="192"/>
    </location>
</feature>
<evidence type="ECO:0000313" key="2">
    <source>
        <dbReference type="EMBL" id="KAJ3982130.1"/>
    </source>
</evidence>
<evidence type="ECO:0000313" key="3">
    <source>
        <dbReference type="Proteomes" id="UP001163850"/>
    </source>
</evidence>
<keyword evidence="1" id="KW-1133">Transmembrane helix</keyword>
<dbReference type="EMBL" id="MU802076">
    <property type="protein sequence ID" value="KAJ3982130.1"/>
    <property type="molecule type" value="Genomic_DNA"/>
</dbReference>
<accession>A0AA38PVQ1</accession>
<keyword evidence="1" id="KW-0812">Transmembrane</keyword>
<keyword evidence="1" id="KW-0472">Membrane</keyword>
<comment type="caution">
    <text evidence="2">The sequence shown here is derived from an EMBL/GenBank/DDBJ whole genome shotgun (WGS) entry which is preliminary data.</text>
</comment>
<name>A0AA38PVQ1_9AGAR</name>
<gene>
    <name evidence="2" type="ORF">F5890DRAFT_1556183</name>
</gene>
<dbReference type="Proteomes" id="UP001163850">
    <property type="component" value="Unassembled WGS sequence"/>
</dbReference>
<dbReference type="AlphaFoldDB" id="A0AA38PVQ1"/>
<reference evidence="2" key="1">
    <citation type="submission" date="2022-08" db="EMBL/GenBank/DDBJ databases">
        <authorList>
            <consortium name="DOE Joint Genome Institute"/>
            <person name="Min B."/>
            <person name="Riley R."/>
            <person name="Sierra-Patev S."/>
            <person name="Naranjo-Ortiz M."/>
            <person name="Looney B."/>
            <person name="Konkel Z."/>
            <person name="Slot J.C."/>
            <person name="Sakamoto Y."/>
            <person name="Steenwyk J.L."/>
            <person name="Rokas A."/>
            <person name="Carro J."/>
            <person name="Camarero S."/>
            <person name="Ferreira P."/>
            <person name="Molpeceres G."/>
            <person name="Ruiz-Duenas F.J."/>
            <person name="Serrano A."/>
            <person name="Henrissat B."/>
            <person name="Drula E."/>
            <person name="Hughes K.W."/>
            <person name="Mata J.L."/>
            <person name="Ishikawa N.K."/>
            <person name="Vargas-Isla R."/>
            <person name="Ushijima S."/>
            <person name="Smith C.A."/>
            <person name="Ahrendt S."/>
            <person name="Andreopoulos W."/>
            <person name="He G."/>
            <person name="Labutti K."/>
            <person name="Lipzen A."/>
            <person name="Ng V."/>
            <person name="Sandor L."/>
            <person name="Barry K."/>
            <person name="Martinez A.T."/>
            <person name="Xiao Y."/>
            <person name="Gibbons J.G."/>
            <person name="Terashima K."/>
            <person name="Hibbett D.S."/>
            <person name="Grigoriev I.V."/>
        </authorList>
    </citation>
    <scope>NUCLEOTIDE SEQUENCE</scope>
    <source>
        <strain evidence="2">TFB7829</strain>
    </source>
</reference>
<feature type="transmembrane region" description="Helical" evidence="1">
    <location>
        <begin position="130"/>
        <end position="156"/>
    </location>
</feature>
<evidence type="ECO:0000256" key="1">
    <source>
        <dbReference type="SAM" id="Phobius"/>
    </source>
</evidence>
<organism evidence="2 3">
    <name type="scientific">Lentinula detonsa</name>
    <dbReference type="NCBI Taxonomy" id="2804962"/>
    <lineage>
        <taxon>Eukaryota</taxon>
        <taxon>Fungi</taxon>
        <taxon>Dikarya</taxon>
        <taxon>Basidiomycota</taxon>
        <taxon>Agaricomycotina</taxon>
        <taxon>Agaricomycetes</taxon>
        <taxon>Agaricomycetidae</taxon>
        <taxon>Agaricales</taxon>
        <taxon>Marasmiineae</taxon>
        <taxon>Omphalotaceae</taxon>
        <taxon>Lentinula</taxon>
    </lineage>
</organism>
<proteinExistence type="predicted"/>
<sequence length="279" mass="31207">MKHLPRPTPLLAVRNRPNTTGVLNLRDILLWVKGDFVKVYLRDRYKTFSKPAFYNTGTPPLILDSETASSSAEPFSFISLLASPLLPFLHSPNGLWGADTPCLFSSIPVGWLGLSPYQLGVSIEPRSVDLLAYATLVWDFVILRVLVLRVVVGWYGKVNDVVRAFELIVAQLVISTFVNSMWNSLTLIISSCTAKLTRRRQRLNTNCFFGNALSRDDLRLLKFLNLTGDKTGSRTISGSYHVRNYSNQDILLAGATEELGRPPVKLCRSIVGIPVYFME</sequence>